<dbReference type="InterPro" id="IPR011330">
    <property type="entry name" value="Glyco_hydro/deAcase_b/a-brl"/>
</dbReference>
<proteinExistence type="inferred from homology"/>
<dbReference type="Pfam" id="PF03746">
    <property type="entry name" value="LamB_YcsF"/>
    <property type="match status" value="1"/>
</dbReference>
<gene>
    <name evidence="1" type="primary">pxpA</name>
    <name evidence="2" type="ORF">R1CP_03820</name>
</gene>
<dbReference type="PATRIC" id="fig|37919.13.peg.777"/>
<dbReference type="EMBL" id="CP009111">
    <property type="protein sequence ID" value="ANS25501.1"/>
    <property type="molecule type" value="Genomic_DNA"/>
</dbReference>
<sequence length="252" mass="26221">MPAIDLNSDLGESYGAWTLGDDLAMLKLVTSANVACGFHAGDPATLSATCSAASELTVRIGAQVGYHDLAGFGRRFIDIAPRDLTADVVYQIGALDGLAQVSGSAVAYVKPHGALYNAIVHHREQARAVVAAVSAYDEALPVLGLPGSAFLEEAEKAGLRTVTEAFADRAYTPEGTLVPRTTDGAVLHDPTVVAERVLRLVVDHTLEAVDGTVLAVTAESVCVHGDTPAAVEMATAIRSLLDTEGITVEPFV</sequence>
<dbReference type="SUPFAM" id="SSF88713">
    <property type="entry name" value="Glycoside hydrolase/deacetylase"/>
    <property type="match status" value="1"/>
</dbReference>
<comment type="catalytic activity">
    <reaction evidence="1">
        <text>5-oxo-L-proline + ATP + 2 H2O = L-glutamate + ADP + phosphate + H(+)</text>
        <dbReference type="Rhea" id="RHEA:10348"/>
        <dbReference type="ChEBI" id="CHEBI:15377"/>
        <dbReference type="ChEBI" id="CHEBI:15378"/>
        <dbReference type="ChEBI" id="CHEBI:29985"/>
        <dbReference type="ChEBI" id="CHEBI:30616"/>
        <dbReference type="ChEBI" id="CHEBI:43474"/>
        <dbReference type="ChEBI" id="CHEBI:58402"/>
        <dbReference type="ChEBI" id="CHEBI:456216"/>
        <dbReference type="EC" id="3.5.2.9"/>
    </reaction>
</comment>
<accession>A0A1B1JYR9</accession>
<dbReference type="PANTHER" id="PTHR30292:SF0">
    <property type="entry name" value="5-OXOPROLINASE SUBUNIT A"/>
    <property type="match status" value="1"/>
</dbReference>
<evidence type="ECO:0000313" key="3">
    <source>
        <dbReference type="Proteomes" id="UP000186108"/>
    </source>
</evidence>
<dbReference type="EC" id="3.5.2.9" evidence="1"/>
<reference evidence="2 3" key="1">
    <citation type="submission" date="2014-07" db="EMBL/GenBank/DDBJ databases">
        <authorList>
            <person name="Zhang J.E."/>
            <person name="Yang H."/>
            <person name="Guo J."/>
            <person name="Deng Z."/>
            <person name="Luo H."/>
            <person name="Luo M."/>
            <person name="Zhao B."/>
        </authorList>
    </citation>
    <scope>NUCLEOTIDE SEQUENCE [LARGE SCALE GENOMIC DNA]</scope>
    <source>
        <strain evidence="2 3">1CP</strain>
    </source>
</reference>
<comment type="function">
    <text evidence="1">Catalyzes the cleavage of 5-oxoproline to form L-glutamate coupled to the hydrolysis of ATP to ADP and inorganic phosphate.</text>
</comment>
<organism evidence="2 3">
    <name type="scientific">Rhodococcus opacus</name>
    <name type="common">Nocardia opaca</name>
    <dbReference type="NCBI Taxonomy" id="37919"/>
    <lineage>
        <taxon>Bacteria</taxon>
        <taxon>Bacillati</taxon>
        <taxon>Actinomycetota</taxon>
        <taxon>Actinomycetes</taxon>
        <taxon>Mycobacteriales</taxon>
        <taxon>Nocardiaceae</taxon>
        <taxon>Rhodococcus</taxon>
    </lineage>
</organism>
<evidence type="ECO:0000256" key="1">
    <source>
        <dbReference type="HAMAP-Rule" id="MF_00691"/>
    </source>
</evidence>
<dbReference type="GO" id="GO:0017168">
    <property type="term" value="F:5-oxoprolinase (ATP-hydrolyzing) activity"/>
    <property type="evidence" value="ECO:0007669"/>
    <property type="project" value="UniProtKB-UniRule"/>
</dbReference>
<dbReference type="NCBIfam" id="NF003814">
    <property type="entry name" value="PRK05406.1-3"/>
    <property type="match status" value="1"/>
</dbReference>
<dbReference type="GO" id="GO:0005524">
    <property type="term" value="F:ATP binding"/>
    <property type="evidence" value="ECO:0007669"/>
    <property type="project" value="UniProtKB-UniRule"/>
</dbReference>
<dbReference type="RefSeq" id="WP_065488958.1">
    <property type="nucleotide sequence ID" value="NZ_CP009111.1"/>
</dbReference>
<comment type="subunit">
    <text evidence="1">Forms a complex composed of PxpA, PxpB and PxpC.</text>
</comment>
<comment type="similarity">
    <text evidence="1">Belongs to the LamB/PxpA family.</text>
</comment>
<evidence type="ECO:0000313" key="2">
    <source>
        <dbReference type="EMBL" id="ANS25501.1"/>
    </source>
</evidence>
<name>A0A1B1JYR9_RHOOP</name>
<keyword evidence="1" id="KW-0378">Hydrolase</keyword>
<dbReference type="HAMAP" id="MF_00691">
    <property type="entry name" value="PxpA"/>
    <property type="match status" value="1"/>
</dbReference>
<dbReference type="AlphaFoldDB" id="A0A1B1JYR9"/>
<keyword evidence="1" id="KW-0547">Nucleotide-binding</keyword>
<dbReference type="NCBIfam" id="NF003816">
    <property type="entry name" value="PRK05406.1-5"/>
    <property type="match status" value="1"/>
</dbReference>
<protein>
    <recommendedName>
        <fullName evidence="1">5-oxoprolinase subunit A</fullName>
        <shortName evidence="1">5-OPase subunit A</shortName>
        <ecNumber evidence="1">3.5.2.9</ecNumber>
    </recommendedName>
    <alternativeName>
        <fullName evidence="1">5-oxoprolinase (ATP-hydrolyzing) subunit A</fullName>
    </alternativeName>
</protein>
<dbReference type="CDD" id="cd10787">
    <property type="entry name" value="LamB_YcsF_like"/>
    <property type="match status" value="1"/>
</dbReference>
<dbReference type="Gene3D" id="3.20.20.370">
    <property type="entry name" value="Glycoside hydrolase/deacetylase"/>
    <property type="match status" value="1"/>
</dbReference>
<dbReference type="PANTHER" id="PTHR30292">
    <property type="entry name" value="UNCHARACTERIZED PROTEIN YBGL-RELATED"/>
    <property type="match status" value="1"/>
</dbReference>
<dbReference type="InterPro" id="IPR005501">
    <property type="entry name" value="LamB/YcsF/PxpA-like"/>
</dbReference>
<dbReference type="Proteomes" id="UP000186108">
    <property type="component" value="Chromosome"/>
</dbReference>
<dbReference type="GO" id="GO:0005975">
    <property type="term" value="P:carbohydrate metabolic process"/>
    <property type="evidence" value="ECO:0007669"/>
    <property type="project" value="InterPro"/>
</dbReference>
<keyword evidence="1" id="KW-0067">ATP-binding</keyword>